<evidence type="ECO:0000259" key="2">
    <source>
        <dbReference type="Pfam" id="PF18491"/>
    </source>
</evidence>
<protein>
    <submittedName>
        <fullName evidence="3">HNH endonuclease</fullName>
    </submittedName>
</protein>
<feature type="domain" description="HNH nuclease" evidence="1">
    <location>
        <begin position="363"/>
        <end position="413"/>
    </location>
</feature>
<evidence type="ECO:0000313" key="4">
    <source>
        <dbReference type="Proteomes" id="UP000198822"/>
    </source>
</evidence>
<keyword evidence="3" id="KW-0540">Nuclease</keyword>
<keyword evidence="4" id="KW-1185">Reference proteome</keyword>
<accession>A0A1G8G3B1</accession>
<dbReference type="AlphaFoldDB" id="A0A1G8G3B1"/>
<organism evidence="3 4">
    <name type="scientific">Agrococcus jejuensis</name>
    <dbReference type="NCBI Taxonomy" id="399736"/>
    <lineage>
        <taxon>Bacteria</taxon>
        <taxon>Bacillati</taxon>
        <taxon>Actinomycetota</taxon>
        <taxon>Actinomycetes</taxon>
        <taxon>Micrococcales</taxon>
        <taxon>Microbacteriaceae</taxon>
        <taxon>Agrococcus</taxon>
    </lineage>
</organism>
<dbReference type="OrthoDB" id="5125854at2"/>
<dbReference type="Pfam" id="PF18491">
    <property type="entry name" value="SRA"/>
    <property type="match status" value="1"/>
</dbReference>
<dbReference type="Pfam" id="PF13391">
    <property type="entry name" value="HNH_2"/>
    <property type="match status" value="1"/>
</dbReference>
<gene>
    <name evidence="3" type="ORF">SAMN04489720_2741</name>
</gene>
<feature type="domain" description="PvuRts1 I-like SET and RING associated" evidence="2">
    <location>
        <begin position="157"/>
        <end position="288"/>
    </location>
</feature>
<dbReference type="Proteomes" id="UP000198822">
    <property type="component" value="Chromosome I"/>
</dbReference>
<dbReference type="RefSeq" id="WP_092505871.1">
    <property type="nucleotide sequence ID" value="NZ_LT629695.1"/>
</dbReference>
<reference evidence="4" key="1">
    <citation type="submission" date="2016-10" db="EMBL/GenBank/DDBJ databases">
        <authorList>
            <person name="Varghese N."/>
            <person name="Submissions S."/>
        </authorList>
    </citation>
    <scope>NUCLEOTIDE SEQUENCE [LARGE SCALE GENOMIC DNA]</scope>
    <source>
        <strain evidence="4">DSM 22002</strain>
    </source>
</reference>
<dbReference type="GO" id="GO:0004519">
    <property type="term" value="F:endonuclease activity"/>
    <property type="evidence" value="ECO:0007669"/>
    <property type="project" value="UniProtKB-KW"/>
</dbReference>
<dbReference type="EMBL" id="LT629695">
    <property type="protein sequence ID" value="SDH88894.1"/>
    <property type="molecule type" value="Genomic_DNA"/>
</dbReference>
<name>A0A1G8G3B1_9MICO</name>
<keyword evidence="3" id="KW-0255">Endonuclease</keyword>
<dbReference type="InterPro" id="IPR003615">
    <property type="entry name" value="HNH_nuc"/>
</dbReference>
<proteinExistence type="predicted"/>
<sequence length="465" mass="52516">MAERLDGTQVPEAQAFDAWALAAHTRLTAIARQYNRTITYAELADEIQRETGLFTRKRLPSWIGRVLEDVAGIAVAHGQPSLSALCVRKNGTIGDGYLRAPRIRTATLEDVEQQAALDRWECYKMFADRLPIDGGRPTLTPEHELRTRTDERWIGDLLDRGVLHVDDNVPFPTHVEVARLFGRDYAGHQRAIITIDANVDLWFPKIYPNGDWDNVLTSDGNEIEMRPRENGRFSDVMQQRNRDIVIAFGHVKPRSGRRYYKFLGVFQRADDVSNDAVWVHRRLSDSITFDGQGAYAFEVASLAVDDDQLAERSEFDPVLVAEIQARVDGGDFSVPDRFATTKVRGSTQAVFARMVKSNFGWRCAVTGIGTKEFLVASHIIPWSKDDQVRADPSNGICLSTFVDRAFDTGYLTITPDLRTKVRWERVGEDDPLREELQRIDDLQVAAGLAVQPDPSKLRRRAELGY</sequence>
<evidence type="ECO:0000259" key="1">
    <source>
        <dbReference type="Pfam" id="PF13391"/>
    </source>
</evidence>
<evidence type="ECO:0000313" key="3">
    <source>
        <dbReference type="EMBL" id="SDH88894.1"/>
    </source>
</evidence>
<keyword evidence="3" id="KW-0378">Hydrolase</keyword>
<dbReference type="InterPro" id="IPR040674">
    <property type="entry name" value="PvuRts1I-like_SRA"/>
</dbReference>